<gene>
    <name evidence="2" type="ORF">VKT23_014678</name>
</gene>
<name>A0ABR1J001_9AGAR</name>
<evidence type="ECO:0000313" key="3">
    <source>
        <dbReference type="Proteomes" id="UP001498398"/>
    </source>
</evidence>
<evidence type="ECO:0000256" key="1">
    <source>
        <dbReference type="SAM" id="MobiDB-lite"/>
    </source>
</evidence>
<protein>
    <submittedName>
        <fullName evidence="2">Uncharacterized protein</fullName>
    </submittedName>
</protein>
<feature type="region of interest" description="Disordered" evidence="1">
    <location>
        <begin position="1"/>
        <end position="24"/>
    </location>
</feature>
<proteinExistence type="predicted"/>
<accession>A0ABR1J001</accession>
<organism evidence="2 3">
    <name type="scientific">Marasmiellus scandens</name>
    <dbReference type="NCBI Taxonomy" id="2682957"/>
    <lineage>
        <taxon>Eukaryota</taxon>
        <taxon>Fungi</taxon>
        <taxon>Dikarya</taxon>
        <taxon>Basidiomycota</taxon>
        <taxon>Agaricomycotina</taxon>
        <taxon>Agaricomycetes</taxon>
        <taxon>Agaricomycetidae</taxon>
        <taxon>Agaricales</taxon>
        <taxon>Marasmiineae</taxon>
        <taxon>Omphalotaceae</taxon>
        <taxon>Marasmiellus</taxon>
    </lineage>
</organism>
<dbReference type="EMBL" id="JBANRG010000045">
    <property type="protein sequence ID" value="KAK7446055.1"/>
    <property type="molecule type" value="Genomic_DNA"/>
</dbReference>
<evidence type="ECO:0000313" key="2">
    <source>
        <dbReference type="EMBL" id="KAK7446055.1"/>
    </source>
</evidence>
<keyword evidence="3" id="KW-1185">Reference proteome</keyword>
<dbReference type="Proteomes" id="UP001498398">
    <property type="component" value="Unassembled WGS sequence"/>
</dbReference>
<sequence length="59" mass="6814">MKLLMPDLFDEQSDNKQNELAENPSIEENLKHYATLQARSMELLMRIVDMIEESSGSND</sequence>
<comment type="caution">
    <text evidence="2">The sequence shown here is derived from an EMBL/GenBank/DDBJ whole genome shotgun (WGS) entry which is preliminary data.</text>
</comment>
<reference evidence="2 3" key="1">
    <citation type="submission" date="2024-01" db="EMBL/GenBank/DDBJ databases">
        <title>A draft genome for the cacao thread blight pathogen Marasmiellus scandens.</title>
        <authorList>
            <person name="Baruah I.K."/>
            <person name="Leung J."/>
            <person name="Bukari Y."/>
            <person name="Amoako-Attah I."/>
            <person name="Meinhardt L.W."/>
            <person name="Bailey B.A."/>
            <person name="Cohen S.P."/>
        </authorList>
    </citation>
    <scope>NUCLEOTIDE SEQUENCE [LARGE SCALE GENOMIC DNA]</scope>
    <source>
        <strain evidence="2 3">GH-19</strain>
    </source>
</reference>